<keyword evidence="5 8" id="KW-0547">Nucleotide-binding</keyword>
<dbReference type="InterPro" id="IPR009286">
    <property type="entry name" value="Ins_P5_2-kin"/>
</dbReference>
<evidence type="ECO:0000256" key="5">
    <source>
        <dbReference type="ARBA" id="ARBA00022741"/>
    </source>
</evidence>
<comment type="domain">
    <text evidence="8">The EXKPK motif is conserved in inositol-pentakisphosphate 2-kinases of both family 1 and 2.</text>
</comment>
<keyword evidence="4 8" id="KW-0808">Transferase</keyword>
<dbReference type="Proteomes" id="UP000007241">
    <property type="component" value="Unassembled WGS sequence"/>
</dbReference>
<dbReference type="AlphaFoldDB" id="F4P9J8"/>
<dbReference type="PANTHER" id="PTHR14456">
    <property type="entry name" value="INOSITOL POLYPHOSPHATE KINASE 1"/>
    <property type="match status" value="1"/>
</dbReference>
<dbReference type="GO" id="GO:0005524">
    <property type="term" value="F:ATP binding"/>
    <property type="evidence" value="ECO:0007669"/>
    <property type="project" value="UniProtKB-KW"/>
</dbReference>
<gene>
    <name evidence="9" type="ORF">BATDEDRAFT_26927</name>
</gene>
<evidence type="ECO:0000313" key="9">
    <source>
        <dbReference type="EMBL" id="EGF78164.1"/>
    </source>
</evidence>
<proteinExistence type="predicted"/>
<protein>
    <recommendedName>
        <fullName evidence="3 8">Inositol-pentakisphosphate 2-kinase</fullName>
        <ecNumber evidence="2 8">2.7.1.158</ecNumber>
    </recommendedName>
</protein>
<comment type="function">
    <text evidence="8">Phosphorylates Ins(1,3,4,5,6)P5 at position 2 to form Ins(1,2,3,4,5,6)P6 (InsP6 or phytate).</text>
</comment>
<evidence type="ECO:0000256" key="3">
    <source>
        <dbReference type="ARBA" id="ARBA00014846"/>
    </source>
</evidence>
<keyword evidence="10" id="KW-1185">Reference proteome</keyword>
<accession>F4P9J8</accession>
<dbReference type="Gene3D" id="3.30.200.110">
    <property type="entry name" value="Inositol-pentakisphosphate 2-kinase, N-lobe"/>
    <property type="match status" value="1"/>
</dbReference>
<dbReference type="GeneID" id="18239174"/>
<dbReference type="Pfam" id="PF06090">
    <property type="entry name" value="Ins_P5_2-kin"/>
    <property type="match status" value="2"/>
</dbReference>
<keyword evidence="7 8" id="KW-0067">ATP-binding</keyword>
<evidence type="ECO:0000256" key="6">
    <source>
        <dbReference type="ARBA" id="ARBA00022777"/>
    </source>
</evidence>
<dbReference type="GO" id="GO:0035299">
    <property type="term" value="F:inositol-1,3,4,5,6-pentakisphosphate 2-kinase activity"/>
    <property type="evidence" value="ECO:0000318"/>
    <property type="project" value="GO_Central"/>
</dbReference>
<dbReference type="PANTHER" id="PTHR14456:SF2">
    <property type="entry name" value="INOSITOL-PENTAKISPHOSPHATE 2-KINASE"/>
    <property type="match status" value="1"/>
</dbReference>
<evidence type="ECO:0000313" key="10">
    <source>
        <dbReference type="Proteomes" id="UP000007241"/>
    </source>
</evidence>
<dbReference type="EC" id="2.7.1.158" evidence="2 8"/>
<dbReference type="RefSeq" id="XP_006681091.1">
    <property type="nucleotide sequence ID" value="XM_006681028.1"/>
</dbReference>
<evidence type="ECO:0000256" key="7">
    <source>
        <dbReference type="ARBA" id="ARBA00022840"/>
    </source>
</evidence>
<comment type="catalytic activity">
    <reaction evidence="1 8">
        <text>1D-myo-inositol 1,3,4,5,6-pentakisphosphate + ATP = 1D-myo-inositol hexakisphosphate + ADP + H(+)</text>
        <dbReference type="Rhea" id="RHEA:20313"/>
        <dbReference type="ChEBI" id="CHEBI:15378"/>
        <dbReference type="ChEBI" id="CHEBI:30616"/>
        <dbReference type="ChEBI" id="CHEBI:57733"/>
        <dbReference type="ChEBI" id="CHEBI:58130"/>
        <dbReference type="ChEBI" id="CHEBI:456216"/>
        <dbReference type="EC" id="2.7.1.158"/>
    </reaction>
</comment>
<keyword evidence="6 8" id="KW-0418">Kinase</keyword>
<dbReference type="GO" id="GO:0005634">
    <property type="term" value="C:nucleus"/>
    <property type="evidence" value="ECO:0000318"/>
    <property type="project" value="GO_Central"/>
</dbReference>
<organism evidence="9 10">
    <name type="scientific">Batrachochytrium dendrobatidis (strain JAM81 / FGSC 10211)</name>
    <name type="common">Frog chytrid fungus</name>
    <dbReference type="NCBI Taxonomy" id="684364"/>
    <lineage>
        <taxon>Eukaryota</taxon>
        <taxon>Fungi</taxon>
        <taxon>Fungi incertae sedis</taxon>
        <taxon>Chytridiomycota</taxon>
        <taxon>Chytridiomycota incertae sedis</taxon>
        <taxon>Chytridiomycetes</taxon>
        <taxon>Rhizophydiales</taxon>
        <taxon>Rhizophydiales incertae sedis</taxon>
        <taxon>Batrachochytrium</taxon>
    </lineage>
</organism>
<evidence type="ECO:0000256" key="4">
    <source>
        <dbReference type="ARBA" id="ARBA00022679"/>
    </source>
</evidence>
<evidence type="ECO:0000256" key="2">
    <source>
        <dbReference type="ARBA" id="ARBA00012023"/>
    </source>
</evidence>
<dbReference type="GO" id="GO:0032958">
    <property type="term" value="P:inositol phosphate biosynthetic process"/>
    <property type="evidence" value="ECO:0000318"/>
    <property type="project" value="GO_Central"/>
</dbReference>
<dbReference type="HOGENOM" id="CLU_885622_0_0_1"/>
<reference evidence="9 10" key="1">
    <citation type="submission" date="2009-12" db="EMBL/GenBank/DDBJ databases">
        <title>The draft genome of Batrachochytrium dendrobatidis.</title>
        <authorList>
            <consortium name="US DOE Joint Genome Institute (JGI-PGF)"/>
            <person name="Kuo A."/>
            <person name="Salamov A."/>
            <person name="Schmutz J."/>
            <person name="Lucas S."/>
            <person name="Pitluck S."/>
            <person name="Rosenblum E."/>
            <person name="Stajich J."/>
            <person name="Eisen M."/>
            <person name="Grigoriev I.V."/>
        </authorList>
    </citation>
    <scope>NUCLEOTIDE SEQUENCE [LARGE SCALE GENOMIC DNA]</scope>
    <source>
        <strain evidence="10">JAM81 / FGSC 10211</strain>
    </source>
</reference>
<dbReference type="InterPro" id="IPR043001">
    <property type="entry name" value="IP5_2-K_N_lobe"/>
</dbReference>
<evidence type="ECO:0000256" key="1">
    <source>
        <dbReference type="ARBA" id="ARBA00001774"/>
    </source>
</evidence>
<name>F4P9J8_BATDJ</name>
<sequence>MDWYNGFGIKPDLDQWISLDTLLQVIGEGNANVIVAICNPPRNSKTVVLRLAKESGINLKPLPFSVADQQAYQICATLSLFGQPFLPEMSLVSTTPALLSKIAASIISQRNSIRTYKNIDILQKSVMIMENTMIGSNDGRSRSFAIEIKTPQNNLKLFDNGMSVEFDQKCFGSSDAFIELIAQTLFDSSLLESLKDYQSAFHASPATVQDIIRQLSDDDKCTIDALLIEHCNEILKPTRNIPSCSITSIPFIFPSPIGETSNSKLNQLTTNQMRLIFRFLISMTLKDASIVLVFEANNRYEFYIQDCMTLILDV</sequence>
<dbReference type="EMBL" id="GL882889">
    <property type="protein sequence ID" value="EGF78164.1"/>
    <property type="molecule type" value="Genomic_DNA"/>
</dbReference>
<dbReference type="STRING" id="684364.F4P9J8"/>
<evidence type="ECO:0000256" key="8">
    <source>
        <dbReference type="RuleBase" id="RU364126"/>
    </source>
</evidence>
<dbReference type="InParanoid" id="F4P9J8"/>
<dbReference type="OrthoDB" id="272370at2759"/>